<protein>
    <submittedName>
        <fullName evidence="9">M42 family peptidase</fullName>
    </submittedName>
</protein>
<dbReference type="GO" id="GO:0046872">
    <property type="term" value="F:metal ion binding"/>
    <property type="evidence" value="ECO:0007669"/>
    <property type="project" value="UniProtKB-UniRule"/>
</dbReference>
<dbReference type="Proteomes" id="UP000572407">
    <property type="component" value="Unassembled WGS sequence"/>
</dbReference>
<comment type="caution">
    <text evidence="9">The sequence shown here is derived from an EMBL/GenBank/DDBJ whole genome shotgun (WGS) entry which is preliminary data.</text>
</comment>
<name>A0A7V8ZUK4_9PSED</name>
<evidence type="ECO:0000313" key="10">
    <source>
        <dbReference type="Proteomes" id="UP000572407"/>
    </source>
</evidence>
<dbReference type="Pfam" id="PF05343">
    <property type="entry name" value="Peptidase_M42"/>
    <property type="match status" value="1"/>
</dbReference>
<gene>
    <name evidence="9" type="ORF">FHK92_20690</name>
</gene>
<evidence type="ECO:0000313" key="9">
    <source>
        <dbReference type="EMBL" id="MBA1380191.1"/>
    </source>
</evidence>
<comment type="similarity">
    <text evidence="1 6">Belongs to the peptidase M42 family.</text>
</comment>
<keyword evidence="2" id="KW-0031">Aminopeptidase</keyword>
<feature type="binding site" evidence="8">
    <location>
        <position position="329"/>
    </location>
    <ligand>
        <name>Zn(2+)</name>
        <dbReference type="ChEBI" id="CHEBI:29105"/>
        <label>2</label>
    </ligand>
</feature>
<evidence type="ECO:0000256" key="6">
    <source>
        <dbReference type="PIRNR" id="PIRNR001123"/>
    </source>
</evidence>
<feature type="binding site" evidence="8">
    <location>
        <position position="191"/>
    </location>
    <ligand>
        <name>Zn(2+)</name>
        <dbReference type="ChEBI" id="CHEBI:29105"/>
        <label>1</label>
    </ligand>
</feature>
<dbReference type="AlphaFoldDB" id="A0A7V8ZUK4"/>
<feature type="active site" description="Proton acceptor" evidence="7">
    <location>
        <position position="225"/>
    </location>
</feature>
<dbReference type="EMBL" id="VDLV01000037">
    <property type="protein sequence ID" value="MBA1380191.1"/>
    <property type="molecule type" value="Genomic_DNA"/>
</dbReference>
<reference evidence="9 10" key="1">
    <citation type="submission" date="2019-06" db="EMBL/GenBank/DDBJ databases">
        <title>Analysis of the biodiversity of Brassica napus bacterial endophytes for the selection of potential efficient biofertilizers for rapeseed crops.</title>
        <authorList>
            <person name="Jimenez-Gomez A."/>
            <person name="Saati-Santamaria Z."/>
            <person name="Menendez E."/>
            <person name="Rivas R."/>
            <person name="Mateos P.F."/>
            <person name="Velazquez E."/>
            <person name="Garcia-Fraile P."/>
        </authorList>
    </citation>
    <scope>NUCLEOTIDE SEQUENCE [LARGE SCALE GENOMIC DNA]</scope>
    <source>
        <strain evidence="9 10">CDVBN10</strain>
    </source>
</reference>
<comment type="cofactor">
    <cofactor evidence="8">
        <name>a divalent metal cation</name>
        <dbReference type="ChEBI" id="CHEBI:60240"/>
    </cofactor>
    <text evidence="8">Binds 2 divalent metal cations per subunit.</text>
</comment>
<dbReference type="InterPro" id="IPR008007">
    <property type="entry name" value="Peptidase_M42"/>
</dbReference>
<proteinExistence type="inferred from homology"/>
<dbReference type="PANTHER" id="PTHR32481:SF0">
    <property type="entry name" value="AMINOPEPTIDASE YPDE-RELATED"/>
    <property type="match status" value="1"/>
</dbReference>
<dbReference type="InterPro" id="IPR023367">
    <property type="entry name" value="Peptidase_M42_dom2"/>
</dbReference>
<dbReference type="SUPFAM" id="SSF101821">
    <property type="entry name" value="Aminopeptidase/glucanase lid domain"/>
    <property type="match status" value="1"/>
</dbReference>
<sequence length="356" mass="38143">MQSNPSTLPLLEELLMARGPGGQEHEVREICLRELQPHCDETWVDPAGNVIGLIKGNPPDAETNSPVRIMAHLDEIAMLVKRIEPDGTLRVVSLGGANPINFGVCPVDILGDWDFIPGVLSFGSMHSTGETHQGADVLSGNVNWGDVHVITRCSGEQLQTHGVRPGTRVVLSQHWRRPFRVGDAIAAHFLDDRAPMVASLQAATLLSSRREALMHDVYFVFTTQEEESNAGALYAASHLPGDATVAVEVGPVVAEYATRLSVDPIINTGDKNGCYHRGIVDQLHQAGKRCGLTPQFALLADFSSDASAIMSSGASAQGGCIAIPTENTHGYELVVDGSIEACAGTLLEFLLNRTKD</sequence>
<dbReference type="PIRSF" id="PIRSF001123">
    <property type="entry name" value="PepA_GA"/>
    <property type="match status" value="1"/>
</dbReference>
<evidence type="ECO:0000256" key="3">
    <source>
        <dbReference type="ARBA" id="ARBA00022670"/>
    </source>
</evidence>
<dbReference type="InterPro" id="IPR051464">
    <property type="entry name" value="Peptidase_M42_aminopept"/>
</dbReference>
<feature type="binding site" evidence="8">
    <location>
        <position position="226"/>
    </location>
    <ligand>
        <name>Zn(2+)</name>
        <dbReference type="ChEBI" id="CHEBI:29105"/>
        <label>2</label>
    </ligand>
</feature>
<keyword evidence="5" id="KW-0378">Hydrolase</keyword>
<dbReference type="SUPFAM" id="SSF53187">
    <property type="entry name" value="Zn-dependent exopeptidases"/>
    <property type="match status" value="1"/>
</dbReference>
<dbReference type="RefSeq" id="WP_181289569.1">
    <property type="nucleotide sequence ID" value="NZ_VDLV01000037.1"/>
</dbReference>
<dbReference type="PANTHER" id="PTHR32481">
    <property type="entry name" value="AMINOPEPTIDASE"/>
    <property type="match status" value="1"/>
</dbReference>
<evidence type="ECO:0000256" key="8">
    <source>
        <dbReference type="PIRSR" id="PIRSR001123-2"/>
    </source>
</evidence>
<evidence type="ECO:0000256" key="7">
    <source>
        <dbReference type="PIRSR" id="PIRSR001123-1"/>
    </source>
</evidence>
<evidence type="ECO:0000256" key="4">
    <source>
        <dbReference type="ARBA" id="ARBA00022723"/>
    </source>
</evidence>
<accession>A0A7V8ZUK4</accession>
<evidence type="ECO:0000256" key="5">
    <source>
        <dbReference type="ARBA" id="ARBA00022801"/>
    </source>
</evidence>
<dbReference type="Gene3D" id="2.40.30.40">
    <property type="entry name" value="Peptidase M42, domain 2"/>
    <property type="match status" value="1"/>
</dbReference>
<feature type="binding site" evidence="8">
    <location>
        <position position="72"/>
    </location>
    <ligand>
        <name>Zn(2+)</name>
        <dbReference type="ChEBI" id="CHEBI:29105"/>
        <label>1</label>
    </ligand>
</feature>
<organism evidence="9 10">
    <name type="scientific">Pseudomonas brassicacearum subsp. neoaurantiaca</name>
    <dbReference type="NCBI Taxonomy" id="494916"/>
    <lineage>
        <taxon>Bacteria</taxon>
        <taxon>Pseudomonadati</taxon>
        <taxon>Pseudomonadota</taxon>
        <taxon>Gammaproteobacteria</taxon>
        <taxon>Pseudomonadales</taxon>
        <taxon>Pseudomonadaceae</taxon>
        <taxon>Pseudomonas</taxon>
    </lineage>
</organism>
<keyword evidence="4 8" id="KW-0479">Metal-binding</keyword>
<dbReference type="GO" id="GO:0004177">
    <property type="term" value="F:aminopeptidase activity"/>
    <property type="evidence" value="ECO:0007669"/>
    <property type="project" value="UniProtKB-UniRule"/>
</dbReference>
<feature type="binding site" evidence="8">
    <location>
        <position position="191"/>
    </location>
    <ligand>
        <name>Zn(2+)</name>
        <dbReference type="ChEBI" id="CHEBI:29105"/>
        <label>2</label>
    </ligand>
</feature>
<dbReference type="GO" id="GO:0006508">
    <property type="term" value="P:proteolysis"/>
    <property type="evidence" value="ECO:0007669"/>
    <property type="project" value="UniProtKB-KW"/>
</dbReference>
<keyword evidence="3" id="KW-0645">Protease</keyword>
<dbReference type="Gene3D" id="3.40.630.10">
    <property type="entry name" value="Zn peptidases"/>
    <property type="match status" value="1"/>
</dbReference>
<evidence type="ECO:0000256" key="2">
    <source>
        <dbReference type="ARBA" id="ARBA00022438"/>
    </source>
</evidence>
<feature type="binding site" evidence="8">
    <location>
        <position position="248"/>
    </location>
    <ligand>
        <name>Zn(2+)</name>
        <dbReference type="ChEBI" id="CHEBI:29105"/>
        <label>1</label>
    </ligand>
</feature>
<evidence type="ECO:0000256" key="1">
    <source>
        <dbReference type="ARBA" id="ARBA00006272"/>
    </source>
</evidence>